<feature type="coiled-coil region" evidence="1">
    <location>
        <begin position="172"/>
        <end position="288"/>
    </location>
</feature>
<evidence type="ECO:0000313" key="3">
    <source>
        <dbReference type="EMBL" id="GBP83771.1"/>
    </source>
</evidence>
<name>A0A4C1Z4N3_EUMVA</name>
<feature type="compositionally biased region" description="Basic residues" evidence="2">
    <location>
        <begin position="15"/>
        <end position="27"/>
    </location>
</feature>
<accession>A0A4C1Z4N3</accession>
<evidence type="ECO:0000256" key="2">
    <source>
        <dbReference type="SAM" id="MobiDB-lite"/>
    </source>
</evidence>
<reference evidence="3 4" key="1">
    <citation type="journal article" date="2019" name="Commun. Biol.">
        <title>The bagworm genome reveals a unique fibroin gene that provides high tensile strength.</title>
        <authorList>
            <person name="Kono N."/>
            <person name="Nakamura H."/>
            <person name="Ohtoshi R."/>
            <person name="Tomita M."/>
            <person name="Numata K."/>
            <person name="Arakawa K."/>
        </authorList>
    </citation>
    <scope>NUCLEOTIDE SEQUENCE [LARGE SCALE GENOMIC DNA]</scope>
</reference>
<keyword evidence="1" id="KW-0175">Coiled coil</keyword>
<feature type="region of interest" description="Disordered" evidence="2">
    <location>
        <begin position="1"/>
        <end position="27"/>
    </location>
</feature>
<dbReference type="Proteomes" id="UP000299102">
    <property type="component" value="Unassembled WGS sequence"/>
</dbReference>
<evidence type="ECO:0000313" key="4">
    <source>
        <dbReference type="Proteomes" id="UP000299102"/>
    </source>
</evidence>
<dbReference type="AlphaFoldDB" id="A0A4C1Z4N3"/>
<evidence type="ECO:0000256" key="1">
    <source>
        <dbReference type="SAM" id="Coils"/>
    </source>
</evidence>
<dbReference type="STRING" id="151549.A0A4C1Z4N3"/>
<proteinExistence type="predicted"/>
<dbReference type="EMBL" id="BGZK01001638">
    <property type="protein sequence ID" value="GBP83771.1"/>
    <property type="molecule type" value="Genomic_DNA"/>
</dbReference>
<dbReference type="OrthoDB" id="73401at2759"/>
<comment type="caution">
    <text evidence="3">The sequence shown here is derived from an EMBL/GenBank/DDBJ whole genome shotgun (WGS) entry which is preliminary data.</text>
</comment>
<keyword evidence="4" id="KW-1185">Reference proteome</keyword>
<organism evidence="3 4">
    <name type="scientific">Eumeta variegata</name>
    <name type="common">Bagworm moth</name>
    <name type="synonym">Eumeta japonica</name>
    <dbReference type="NCBI Taxonomy" id="151549"/>
    <lineage>
        <taxon>Eukaryota</taxon>
        <taxon>Metazoa</taxon>
        <taxon>Ecdysozoa</taxon>
        <taxon>Arthropoda</taxon>
        <taxon>Hexapoda</taxon>
        <taxon>Insecta</taxon>
        <taxon>Pterygota</taxon>
        <taxon>Neoptera</taxon>
        <taxon>Endopterygota</taxon>
        <taxon>Lepidoptera</taxon>
        <taxon>Glossata</taxon>
        <taxon>Ditrysia</taxon>
        <taxon>Tineoidea</taxon>
        <taxon>Psychidae</taxon>
        <taxon>Oiketicinae</taxon>
        <taxon>Eumeta</taxon>
    </lineage>
</organism>
<protein>
    <submittedName>
        <fullName evidence="3">Uncharacterized protein</fullName>
    </submittedName>
</protein>
<sequence length="350" mass="39581">MRTHARTHAGTYARTHTHTFTRSHTHTRTPCAHRHTCTLTEAHRLTGAVFGDIPNLSDSQLTLSQNGNPVCLEADAWRASPALQPSQERVLDRLIATLTDALQNNQISNITTSSMMELFSYKTKCLEQRLHSQSMALKGATEHVATLEHTLAMSQAAVTSQQDILYTVQVQNERYRKTVEDLHKQLEDAETTLRGFRAKLAAERVNRDNQIAAAKQETLAQIARMDSEMKAHEKEMEARLARVQEEVQTVQSNLDQQTKKNSELAGVLVKFEERVKQRDRRLEEAAAADAAQRRDLEHKDATIKQLEKTVLERENRLYQVTTQLEEMKRVQEMVAKLMSKSTAGVNGSTS</sequence>
<gene>
    <name evidence="3" type="ORF">EVAR_4265_1</name>
</gene>